<protein>
    <submittedName>
        <fullName evidence="1">Uncharacterized protein</fullName>
    </submittedName>
</protein>
<dbReference type="EMBL" id="CAJNOT010004363">
    <property type="protein sequence ID" value="CAF1429193.1"/>
    <property type="molecule type" value="Genomic_DNA"/>
</dbReference>
<comment type="caution">
    <text evidence="1">The sequence shown here is derived from an EMBL/GenBank/DDBJ whole genome shotgun (WGS) entry which is preliminary data.</text>
</comment>
<dbReference type="Proteomes" id="UP000663864">
    <property type="component" value="Unassembled WGS sequence"/>
</dbReference>
<reference evidence="1" key="1">
    <citation type="submission" date="2021-02" db="EMBL/GenBank/DDBJ databases">
        <authorList>
            <person name="Nowell W R."/>
        </authorList>
    </citation>
    <scope>NUCLEOTIDE SEQUENCE</scope>
</reference>
<accession>A0A815N4P4</accession>
<name>A0A815N4P4_9BILA</name>
<dbReference type="AlphaFoldDB" id="A0A815N4P4"/>
<evidence type="ECO:0000313" key="2">
    <source>
        <dbReference type="Proteomes" id="UP000663864"/>
    </source>
</evidence>
<sequence length="131" mass="15076">MKLDNETKSCFNCAELAFGDISLIIKPISSCRLKVLEAIRSLGEHICMNFILHHQNPQQLTDNLRSAIGLRDDQFLPMEQNIEENALHSFSKAFPKFANVLRNAGYEPENLLYLEEYFQFLSKINLENNAQ</sequence>
<proteinExistence type="predicted"/>
<organism evidence="1 2">
    <name type="scientific">Rotaria sordida</name>
    <dbReference type="NCBI Taxonomy" id="392033"/>
    <lineage>
        <taxon>Eukaryota</taxon>
        <taxon>Metazoa</taxon>
        <taxon>Spiralia</taxon>
        <taxon>Gnathifera</taxon>
        <taxon>Rotifera</taxon>
        <taxon>Eurotatoria</taxon>
        <taxon>Bdelloidea</taxon>
        <taxon>Philodinida</taxon>
        <taxon>Philodinidae</taxon>
        <taxon>Rotaria</taxon>
    </lineage>
</organism>
<evidence type="ECO:0000313" key="1">
    <source>
        <dbReference type="EMBL" id="CAF1429193.1"/>
    </source>
</evidence>
<gene>
    <name evidence="1" type="ORF">ZHD862_LOCUS34300</name>
</gene>